<organism evidence="2 3">
    <name type="scientific">Ataeniobius toweri</name>
    <dbReference type="NCBI Taxonomy" id="208326"/>
    <lineage>
        <taxon>Eukaryota</taxon>
        <taxon>Metazoa</taxon>
        <taxon>Chordata</taxon>
        <taxon>Craniata</taxon>
        <taxon>Vertebrata</taxon>
        <taxon>Euteleostomi</taxon>
        <taxon>Actinopterygii</taxon>
        <taxon>Neopterygii</taxon>
        <taxon>Teleostei</taxon>
        <taxon>Neoteleostei</taxon>
        <taxon>Acanthomorphata</taxon>
        <taxon>Ovalentaria</taxon>
        <taxon>Atherinomorphae</taxon>
        <taxon>Cyprinodontiformes</taxon>
        <taxon>Goodeidae</taxon>
        <taxon>Ataeniobius</taxon>
    </lineage>
</organism>
<proteinExistence type="predicted"/>
<gene>
    <name evidence="2" type="ORF">ATANTOWER_017168</name>
</gene>
<feature type="region of interest" description="Disordered" evidence="1">
    <location>
        <begin position="58"/>
        <end position="81"/>
    </location>
</feature>
<evidence type="ECO:0000313" key="3">
    <source>
        <dbReference type="Proteomes" id="UP001345963"/>
    </source>
</evidence>
<evidence type="ECO:0000313" key="2">
    <source>
        <dbReference type="EMBL" id="MED6260401.1"/>
    </source>
</evidence>
<dbReference type="Proteomes" id="UP001345963">
    <property type="component" value="Unassembled WGS sequence"/>
</dbReference>
<keyword evidence="3" id="KW-1185">Reference proteome</keyword>
<comment type="caution">
    <text evidence="2">The sequence shown here is derived from an EMBL/GenBank/DDBJ whole genome shotgun (WGS) entry which is preliminary data.</text>
</comment>
<reference evidence="2 3" key="1">
    <citation type="submission" date="2021-07" db="EMBL/GenBank/DDBJ databases">
        <authorList>
            <person name="Palmer J.M."/>
        </authorList>
    </citation>
    <scope>NUCLEOTIDE SEQUENCE [LARGE SCALE GENOMIC DNA]</scope>
    <source>
        <strain evidence="2 3">AT_MEX2019</strain>
        <tissue evidence="2">Muscle</tissue>
    </source>
</reference>
<accession>A0ABU7CE17</accession>
<protein>
    <submittedName>
        <fullName evidence="2">Uncharacterized protein</fullName>
    </submittedName>
</protein>
<evidence type="ECO:0000256" key="1">
    <source>
        <dbReference type="SAM" id="MobiDB-lite"/>
    </source>
</evidence>
<sequence length="81" mass="9036">MQRRNTDMDLVFHCFFTLEEKRLTTERVEIAIHLNSQARVFRSSLLGSFSKGFRPAEGHGCRGSAGAGRKAVPLCQRGRAA</sequence>
<dbReference type="EMBL" id="JAHUTI010088867">
    <property type="protein sequence ID" value="MED6260401.1"/>
    <property type="molecule type" value="Genomic_DNA"/>
</dbReference>
<name>A0ABU7CE17_9TELE</name>